<dbReference type="SUPFAM" id="SSF90123">
    <property type="entry name" value="ABC transporter transmembrane region"/>
    <property type="match status" value="1"/>
</dbReference>
<dbReference type="PANTHER" id="PTHR24223:SF330">
    <property type="entry name" value="ATP-BINDING CASSETTE SUB-FAMILY C MEMBER 10"/>
    <property type="match status" value="1"/>
</dbReference>
<dbReference type="EC" id="7.6.2.2" evidence="2"/>
<evidence type="ECO:0000256" key="3">
    <source>
        <dbReference type="ARBA" id="ARBA00022448"/>
    </source>
</evidence>
<feature type="transmembrane region" description="Helical" evidence="12">
    <location>
        <begin position="571"/>
        <end position="594"/>
    </location>
</feature>
<feature type="transmembrane region" description="Helical" evidence="12">
    <location>
        <begin position="57"/>
        <end position="79"/>
    </location>
</feature>
<evidence type="ECO:0000256" key="12">
    <source>
        <dbReference type="SAM" id="Phobius"/>
    </source>
</evidence>
<protein>
    <recommendedName>
        <fullName evidence="2">ABC-type xenobiotic transporter</fullName>
        <ecNumber evidence="2">7.6.2.2</ecNumber>
    </recommendedName>
</protein>
<keyword evidence="10 12" id="KW-0472">Membrane</keyword>
<evidence type="ECO:0000313" key="15">
    <source>
        <dbReference type="Proteomes" id="UP001165289"/>
    </source>
</evidence>
<evidence type="ECO:0000256" key="7">
    <source>
        <dbReference type="ARBA" id="ARBA00022840"/>
    </source>
</evidence>
<evidence type="ECO:0000256" key="11">
    <source>
        <dbReference type="ARBA" id="ARBA00034018"/>
    </source>
</evidence>
<keyword evidence="3" id="KW-0813">Transport</keyword>
<dbReference type="FunFam" id="1.20.1560.10:FF:000037">
    <property type="entry name" value="ATP-binding cassette subfamily C member 10"/>
    <property type="match status" value="1"/>
</dbReference>
<dbReference type="CDD" id="cd18598">
    <property type="entry name" value="ABC_6TM_MRP7_D1_like"/>
    <property type="match status" value="1"/>
</dbReference>
<dbReference type="PROSITE" id="PS50929">
    <property type="entry name" value="ABC_TM1F"/>
    <property type="match status" value="1"/>
</dbReference>
<dbReference type="AlphaFoldDB" id="A0AAV7JT14"/>
<keyword evidence="7" id="KW-0067">ATP-binding</keyword>
<evidence type="ECO:0000256" key="5">
    <source>
        <dbReference type="ARBA" id="ARBA00022737"/>
    </source>
</evidence>
<keyword evidence="9 12" id="KW-1133">Transmembrane helix</keyword>
<evidence type="ECO:0000256" key="1">
    <source>
        <dbReference type="ARBA" id="ARBA00009726"/>
    </source>
</evidence>
<evidence type="ECO:0000256" key="8">
    <source>
        <dbReference type="ARBA" id="ARBA00022967"/>
    </source>
</evidence>
<evidence type="ECO:0000313" key="14">
    <source>
        <dbReference type="EMBL" id="KAI6652071.1"/>
    </source>
</evidence>
<evidence type="ECO:0000256" key="9">
    <source>
        <dbReference type="ARBA" id="ARBA00022989"/>
    </source>
</evidence>
<keyword evidence="15" id="KW-1185">Reference proteome</keyword>
<dbReference type="Proteomes" id="UP001165289">
    <property type="component" value="Unassembled WGS sequence"/>
</dbReference>
<comment type="caution">
    <text evidence="14">The sequence shown here is derived from an EMBL/GenBank/DDBJ whole genome shotgun (WGS) entry which is preliminary data.</text>
</comment>
<dbReference type="GO" id="GO:0008559">
    <property type="term" value="F:ABC-type xenobiotic transporter activity"/>
    <property type="evidence" value="ECO:0007669"/>
    <property type="project" value="UniProtKB-EC"/>
</dbReference>
<feature type="transmembrane region" description="Helical" evidence="12">
    <location>
        <begin position="357"/>
        <end position="377"/>
    </location>
</feature>
<keyword evidence="6" id="KW-0547">Nucleotide-binding</keyword>
<feature type="transmembrane region" description="Helical" evidence="12">
    <location>
        <begin position="383"/>
        <end position="404"/>
    </location>
</feature>
<name>A0AAV7JT14_9METZ</name>
<dbReference type="InterPro" id="IPR011527">
    <property type="entry name" value="ABC1_TM_dom"/>
</dbReference>
<dbReference type="GO" id="GO:0016020">
    <property type="term" value="C:membrane"/>
    <property type="evidence" value="ECO:0007669"/>
    <property type="project" value="InterPro"/>
</dbReference>
<dbReference type="EMBL" id="JAKMXF010000300">
    <property type="protein sequence ID" value="KAI6652071.1"/>
    <property type="molecule type" value="Genomic_DNA"/>
</dbReference>
<evidence type="ECO:0000256" key="4">
    <source>
        <dbReference type="ARBA" id="ARBA00022692"/>
    </source>
</evidence>
<feature type="transmembrane region" description="Helical" evidence="12">
    <location>
        <begin position="488"/>
        <end position="511"/>
    </location>
</feature>
<sequence>MFNVLDVLAMVSDSEYSLKVWGHICGGQLGRSGVPDNANVSTMVFWTGADVPLCSQLILLTLMHIPLLLTSAFYAGVYYKFVKFKIISKILQFIVVLSLFFVLISIINFLYLYLYTRSNTISLILISLLIVKLLTWLSHTVCIIHLVYGIGYKKDRPLNYSIIYWLIVLISTLLYYRSLLTYQIHPEWYSLIDSTFLKGNFFLYTISIEIFLHIVYGTLIILSYLKVPILVYVRKLRQTDPLSQSLLNIQQSYGSIHNDEAKLPTRPINEEGVGWFSYLFFNWFNHTIKRGYKKKIESLDDLPSLPRNLKGACLLTKFNNHYTDKQLDGNNISKWHLLGSVVRVAGYKFYLAGILKLTADAVTFTGPLLLNGLVYLVENNNQPIYVGYFYVIGLFVSTLTGMLLNVHFQYLVDKVNISIRSALMNAVYQKVIRLHLAELSSFSTGQILDFMSTDASRLSSVWNVHLLWSMPVMIIICLYLLYLQVGLSFLAGLAFCIAVIAINQVLTVLIARAFKKYMECKDERIKMMSEILAGIRVIKLYAWERVFKNKIGKIRADELLQLAWVKCLDGFCVFFWACTATMMCVLTFITYSLLGNELTATRVSP</sequence>
<keyword evidence="4 12" id="KW-0812">Transmembrane</keyword>
<dbReference type="Pfam" id="PF00664">
    <property type="entry name" value="ABC_membrane"/>
    <property type="match status" value="1"/>
</dbReference>
<gene>
    <name evidence="14" type="ORF">LOD99_4616</name>
</gene>
<dbReference type="PANTHER" id="PTHR24223">
    <property type="entry name" value="ATP-BINDING CASSETTE SUB-FAMILY C"/>
    <property type="match status" value="1"/>
</dbReference>
<keyword evidence="8" id="KW-1278">Translocase</keyword>
<keyword evidence="5" id="KW-0677">Repeat</keyword>
<reference evidence="14 15" key="1">
    <citation type="journal article" date="2023" name="BMC Biol.">
        <title>The compact genome of the sponge Oopsacas minuta (Hexactinellida) is lacking key metazoan core genes.</title>
        <authorList>
            <person name="Santini S."/>
            <person name="Schenkelaars Q."/>
            <person name="Jourda C."/>
            <person name="Duchesne M."/>
            <person name="Belahbib H."/>
            <person name="Rocher C."/>
            <person name="Selva M."/>
            <person name="Riesgo A."/>
            <person name="Vervoort M."/>
            <person name="Leys S.P."/>
            <person name="Kodjabachian L."/>
            <person name="Le Bivic A."/>
            <person name="Borchiellini C."/>
            <person name="Claverie J.M."/>
            <person name="Renard E."/>
        </authorList>
    </citation>
    <scope>NUCLEOTIDE SEQUENCE [LARGE SCALE GENOMIC DNA]</scope>
    <source>
        <strain evidence="14">SPO-2</strain>
    </source>
</reference>
<proteinExistence type="inferred from homology"/>
<evidence type="ECO:0000256" key="2">
    <source>
        <dbReference type="ARBA" id="ARBA00012191"/>
    </source>
</evidence>
<feature type="transmembrane region" description="Helical" evidence="12">
    <location>
        <begin position="121"/>
        <end position="150"/>
    </location>
</feature>
<organism evidence="14 15">
    <name type="scientific">Oopsacas minuta</name>
    <dbReference type="NCBI Taxonomy" id="111878"/>
    <lineage>
        <taxon>Eukaryota</taxon>
        <taxon>Metazoa</taxon>
        <taxon>Porifera</taxon>
        <taxon>Hexactinellida</taxon>
        <taxon>Hexasterophora</taxon>
        <taxon>Lyssacinosida</taxon>
        <taxon>Leucopsacidae</taxon>
        <taxon>Oopsacas</taxon>
    </lineage>
</organism>
<accession>A0AAV7JT14</accession>
<feature type="transmembrane region" description="Helical" evidence="12">
    <location>
        <begin position="162"/>
        <end position="182"/>
    </location>
</feature>
<feature type="transmembrane region" description="Helical" evidence="12">
    <location>
        <begin position="91"/>
        <end position="115"/>
    </location>
</feature>
<comment type="similarity">
    <text evidence="1">Belongs to the ABC transporter superfamily. ABCC family. Conjugate transporter (TC 3.A.1.208) subfamily.</text>
</comment>
<feature type="transmembrane region" description="Helical" evidence="12">
    <location>
        <begin position="202"/>
        <end position="225"/>
    </location>
</feature>
<comment type="catalytic activity">
    <reaction evidence="11">
        <text>ATP + H2O + xenobioticSide 1 = ADP + phosphate + xenobioticSide 2.</text>
        <dbReference type="EC" id="7.6.2.2"/>
    </reaction>
</comment>
<feature type="transmembrane region" description="Helical" evidence="12">
    <location>
        <begin position="461"/>
        <end position="482"/>
    </location>
</feature>
<dbReference type="GO" id="GO:0005524">
    <property type="term" value="F:ATP binding"/>
    <property type="evidence" value="ECO:0007669"/>
    <property type="project" value="UniProtKB-KW"/>
</dbReference>
<evidence type="ECO:0000256" key="6">
    <source>
        <dbReference type="ARBA" id="ARBA00022741"/>
    </source>
</evidence>
<feature type="domain" description="ABC transmembrane type-1" evidence="13">
    <location>
        <begin position="351"/>
        <end position="605"/>
    </location>
</feature>
<dbReference type="Gene3D" id="1.20.1560.10">
    <property type="entry name" value="ABC transporter type 1, transmembrane domain"/>
    <property type="match status" value="1"/>
</dbReference>
<evidence type="ECO:0000256" key="10">
    <source>
        <dbReference type="ARBA" id="ARBA00023136"/>
    </source>
</evidence>
<dbReference type="InterPro" id="IPR050173">
    <property type="entry name" value="ABC_transporter_C-like"/>
</dbReference>
<evidence type="ECO:0000259" key="13">
    <source>
        <dbReference type="PROSITE" id="PS50929"/>
    </source>
</evidence>
<dbReference type="InterPro" id="IPR036640">
    <property type="entry name" value="ABC1_TM_sf"/>
</dbReference>